<dbReference type="PANTHER" id="PTHR12599">
    <property type="entry name" value="PTERIN-4-ALPHA-CARBINOLAMINE DEHYDRATASE"/>
    <property type="match status" value="1"/>
</dbReference>
<accession>A0ABV9GRN7</accession>
<dbReference type="Proteomes" id="UP001596022">
    <property type="component" value="Unassembled WGS sequence"/>
</dbReference>
<organism evidence="5 6">
    <name type="scientific">Camelliibacillus cellulosilyticus</name>
    <dbReference type="NCBI Taxonomy" id="2174486"/>
    <lineage>
        <taxon>Bacteria</taxon>
        <taxon>Bacillati</taxon>
        <taxon>Bacillota</taxon>
        <taxon>Bacilli</taxon>
        <taxon>Bacillales</taxon>
        <taxon>Sporolactobacillaceae</taxon>
        <taxon>Camelliibacillus</taxon>
    </lineage>
</organism>
<comment type="similarity">
    <text evidence="2">Belongs to the pterin-4-alpha-carbinolamine dehydratase family.</text>
</comment>
<evidence type="ECO:0000256" key="3">
    <source>
        <dbReference type="ARBA" id="ARBA00013252"/>
    </source>
</evidence>
<dbReference type="Pfam" id="PF01329">
    <property type="entry name" value="Pterin_4a"/>
    <property type="match status" value="1"/>
</dbReference>
<name>A0ABV9GRN7_9BACL</name>
<evidence type="ECO:0000256" key="1">
    <source>
        <dbReference type="ARBA" id="ARBA00001554"/>
    </source>
</evidence>
<dbReference type="CDD" id="cd00488">
    <property type="entry name" value="PCD_DCoH"/>
    <property type="match status" value="1"/>
</dbReference>
<reference evidence="6" key="1">
    <citation type="journal article" date="2019" name="Int. J. Syst. Evol. Microbiol.">
        <title>The Global Catalogue of Microorganisms (GCM) 10K type strain sequencing project: providing services to taxonomists for standard genome sequencing and annotation.</title>
        <authorList>
            <consortium name="The Broad Institute Genomics Platform"/>
            <consortium name="The Broad Institute Genome Sequencing Center for Infectious Disease"/>
            <person name="Wu L."/>
            <person name="Ma J."/>
        </authorList>
    </citation>
    <scope>NUCLEOTIDE SEQUENCE [LARGE SCALE GENOMIC DNA]</scope>
    <source>
        <strain evidence="6">CGMCC 1.16306</strain>
    </source>
</reference>
<keyword evidence="4 5" id="KW-0456">Lyase</keyword>
<dbReference type="GO" id="GO:0008124">
    <property type="term" value="F:4-alpha-hydroxytetrahydrobiopterin dehydratase activity"/>
    <property type="evidence" value="ECO:0007669"/>
    <property type="project" value="UniProtKB-EC"/>
</dbReference>
<protein>
    <recommendedName>
        <fullName evidence="3">4a-hydroxytetrahydrobiopterin dehydratase</fullName>
        <ecNumber evidence="3">4.2.1.96</ecNumber>
    </recommendedName>
</protein>
<proteinExistence type="inferred from homology"/>
<dbReference type="Gene3D" id="3.30.1360.20">
    <property type="entry name" value="Transcriptional coactivator/pterin dehydratase"/>
    <property type="match status" value="1"/>
</dbReference>
<gene>
    <name evidence="5" type="ORF">ACFO4N_12875</name>
</gene>
<sequence length="102" mass="12018">MKRLEPAEIANALQNLPDWSLEDDKWLRKRFRFPAFLSGIAFVNDIARLSEDVNHHPLIAIDYKVVTLKLTSWHMKGVTDLDIELIQKYDQIYNEMMNKDQS</sequence>
<evidence type="ECO:0000256" key="2">
    <source>
        <dbReference type="ARBA" id="ARBA00006472"/>
    </source>
</evidence>
<keyword evidence="6" id="KW-1185">Reference proteome</keyword>
<dbReference type="RefSeq" id="WP_376846702.1">
    <property type="nucleotide sequence ID" value="NZ_JBHSFW010000010.1"/>
</dbReference>
<dbReference type="InterPro" id="IPR001533">
    <property type="entry name" value="Pterin_deHydtase"/>
</dbReference>
<dbReference type="NCBIfam" id="NF002017">
    <property type="entry name" value="PRK00823.1-2"/>
    <property type="match status" value="1"/>
</dbReference>
<dbReference type="SUPFAM" id="SSF55248">
    <property type="entry name" value="PCD-like"/>
    <property type="match status" value="1"/>
</dbReference>
<evidence type="ECO:0000313" key="5">
    <source>
        <dbReference type="EMBL" id="MFC4619608.1"/>
    </source>
</evidence>
<dbReference type="InterPro" id="IPR036428">
    <property type="entry name" value="PCD_sf"/>
</dbReference>
<comment type="caution">
    <text evidence="5">The sequence shown here is derived from an EMBL/GenBank/DDBJ whole genome shotgun (WGS) entry which is preliminary data.</text>
</comment>
<comment type="catalytic activity">
    <reaction evidence="1">
        <text>(4aS,6R)-4a-hydroxy-L-erythro-5,6,7,8-tetrahydrobiopterin = (6R)-L-erythro-6,7-dihydrobiopterin + H2O</text>
        <dbReference type="Rhea" id="RHEA:11920"/>
        <dbReference type="ChEBI" id="CHEBI:15377"/>
        <dbReference type="ChEBI" id="CHEBI:15642"/>
        <dbReference type="ChEBI" id="CHEBI:43120"/>
        <dbReference type="EC" id="4.2.1.96"/>
    </reaction>
</comment>
<dbReference type="PANTHER" id="PTHR12599:SF0">
    <property type="entry name" value="PTERIN-4-ALPHA-CARBINOLAMINE DEHYDRATASE"/>
    <property type="match status" value="1"/>
</dbReference>
<evidence type="ECO:0000313" key="6">
    <source>
        <dbReference type="Proteomes" id="UP001596022"/>
    </source>
</evidence>
<dbReference type="EMBL" id="JBHSFW010000010">
    <property type="protein sequence ID" value="MFC4619608.1"/>
    <property type="molecule type" value="Genomic_DNA"/>
</dbReference>
<evidence type="ECO:0000256" key="4">
    <source>
        <dbReference type="ARBA" id="ARBA00023239"/>
    </source>
</evidence>
<dbReference type="EC" id="4.2.1.96" evidence="3"/>